<name>A0A9P7ZHF5_9HYPO</name>
<dbReference type="Proteomes" id="UP000887229">
    <property type="component" value="Unassembled WGS sequence"/>
</dbReference>
<gene>
    <name evidence="3" type="ORF">F5Z01DRAFT_626194</name>
</gene>
<dbReference type="CDD" id="cd10527">
    <property type="entry name" value="SET_LSMT"/>
    <property type="match status" value="1"/>
</dbReference>
<reference evidence="3" key="1">
    <citation type="journal article" date="2021" name="IMA Fungus">
        <title>Genomic characterization of three marine fungi, including Emericellopsis atlantica sp. nov. with signatures of a generalist lifestyle and marine biomass degradation.</title>
        <authorList>
            <person name="Hagestad O.C."/>
            <person name="Hou L."/>
            <person name="Andersen J.H."/>
            <person name="Hansen E.H."/>
            <person name="Altermark B."/>
            <person name="Li C."/>
            <person name="Kuhnert E."/>
            <person name="Cox R.J."/>
            <person name="Crous P.W."/>
            <person name="Spatafora J.W."/>
            <person name="Lail K."/>
            <person name="Amirebrahimi M."/>
            <person name="Lipzen A."/>
            <person name="Pangilinan J."/>
            <person name="Andreopoulos W."/>
            <person name="Hayes R.D."/>
            <person name="Ng V."/>
            <person name="Grigoriev I.V."/>
            <person name="Jackson S.A."/>
            <person name="Sutton T.D.S."/>
            <person name="Dobson A.D.W."/>
            <person name="Rama T."/>
        </authorList>
    </citation>
    <scope>NUCLEOTIDE SEQUENCE</scope>
    <source>
        <strain evidence="3">TS7</strain>
    </source>
</reference>
<evidence type="ECO:0000313" key="4">
    <source>
        <dbReference type="Proteomes" id="UP000887229"/>
    </source>
</evidence>
<dbReference type="GO" id="GO:0005634">
    <property type="term" value="C:nucleus"/>
    <property type="evidence" value="ECO:0007669"/>
    <property type="project" value="TreeGrafter"/>
</dbReference>
<dbReference type="PROSITE" id="PS50280">
    <property type="entry name" value="SET"/>
    <property type="match status" value="1"/>
</dbReference>
<dbReference type="InterPro" id="IPR050600">
    <property type="entry name" value="SETD3_SETD6_MTase"/>
</dbReference>
<comment type="caution">
    <text evidence="3">The sequence shown here is derived from an EMBL/GenBank/DDBJ whole genome shotgun (WGS) entry which is preliminary data.</text>
</comment>
<dbReference type="InterPro" id="IPR001214">
    <property type="entry name" value="SET_dom"/>
</dbReference>
<dbReference type="GO" id="GO:0016279">
    <property type="term" value="F:protein-lysine N-methyltransferase activity"/>
    <property type="evidence" value="ECO:0007669"/>
    <property type="project" value="TreeGrafter"/>
</dbReference>
<feature type="domain" description="SET" evidence="2">
    <location>
        <begin position="18"/>
        <end position="264"/>
    </location>
</feature>
<dbReference type="EMBL" id="MU251264">
    <property type="protein sequence ID" value="KAG9252085.1"/>
    <property type="molecule type" value="Genomic_DNA"/>
</dbReference>
<dbReference type="OrthoDB" id="441812at2759"/>
<keyword evidence="4" id="KW-1185">Reference proteome</keyword>
<dbReference type="PANTHER" id="PTHR13271:SF76">
    <property type="entry name" value="SET DOMAIN-CONTAINING PROTEIN 8"/>
    <property type="match status" value="1"/>
</dbReference>
<dbReference type="GeneID" id="70292371"/>
<dbReference type="InterPro" id="IPR046341">
    <property type="entry name" value="SET_dom_sf"/>
</dbReference>
<dbReference type="AlphaFoldDB" id="A0A9P7ZHF5"/>
<evidence type="ECO:0000313" key="3">
    <source>
        <dbReference type="EMBL" id="KAG9252085.1"/>
    </source>
</evidence>
<sequence>MPANPGPIEGLPVWQRLHGVQFHKCELQLIKDKGIGLVATEQLSLVADEEGFKNDRPLLTVPRGLALSAEAVREYANVDNRFRELLHATGHETARGKIMLYLLVHLVRSRQTPSDSYRVAASPWTDYIKYLERDGLLPSMWSEQERNLLQGTSLEQAVAAKRNSLSQEFDELCEKTKQLDFWNELFWEQRKISFEDWALVDAWYRSRCLELPSSGDAMVPSIDMANHSYDPEAYYDEDSDGDIEILLRPGYSVDPGKEVTISYGKLKRASEMLFSYGFIDRAYSTDEMTLMVRSFEDDPLSRAKEHIFGGMPTVQLRRTDGVLNWHSPFLHLMCLNEEDGLDFRILQDNEGGRQLRMFWQDEDVTERAADFEALTQEHALCPVFRLRAVSILLQQMVDQLHRLKRPPEDEDGDPIHVAASDLRPVCVQAAATLKEIEGSLLEATVAALEKEQQDLLADERVKAYLGSMEDDPMETAPSNAANEDVDFS</sequence>
<evidence type="ECO:0000256" key="1">
    <source>
        <dbReference type="SAM" id="MobiDB-lite"/>
    </source>
</evidence>
<feature type="region of interest" description="Disordered" evidence="1">
    <location>
        <begin position="467"/>
        <end position="488"/>
    </location>
</feature>
<protein>
    <recommendedName>
        <fullName evidence="2">SET domain-containing protein</fullName>
    </recommendedName>
</protein>
<proteinExistence type="predicted"/>
<dbReference type="RefSeq" id="XP_046116009.1">
    <property type="nucleotide sequence ID" value="XM_046261468.1"/>
</dbReference>
<dbReference type="Gene3D" id="3.90.1410.10">
    <property type="entry name" value="set domain protein methyltransferase, domain 1"/>
    <property type="match status" value="1"/>
</dbReference>
<evidence type="ECO:0000259" key="2">
    <source>
        <dbReference type="PROSITE" id="PS50280"/>
    </source>
</evidence>
<dbReference type="PANTHER" id="PTHR13271">
    <property type="entry name" value="UNCHARACTERIZED PUTATIVE METHYLTRANSFERASE"/>
    <property type="match status" value="1"/>
</dbReference>
<dbReference type="SUPFAM" id="SSF82199">
    <property type="entry name" value="SET domain"/>
    <property type="match status" value="1"/>
</dbReference>
<accession>A0A9P7ZHF5</accession>
<organism evidence="3 4">
    <name type="scientific">Emericellopsis atlantica</name>
    <dbReference type="NCBI Taxonomy" id="2614577"/>
    <lineage>
        <taxon>Eukaryota</taxon>
        <taxon>Fungi</taxon>
        <taxon>Dikarya</taxon>
        <taxon>Ascomycota</taxon>
        <taxon>Pezizomycotina</taxon>
        <taxon>Sordariomycetes</taxon>
        <taxon>Hypocreomycetidae</taxon>
        <taxon>Hypocreales</taxon>
        <taxon>Bionectriaceae</taxon>
        <taxon>Emericellopsis</taxon>
    </lineage>
</organism>